<comment type="caution">
    <text evidence="2">The sequence shown here is derived from an EMBL/GenBank/DDBJ whole genome shotgun (WGS) entry which is preliminary data.</text>
</comment>
<feature type="compositionally biased region" description="Low complexity" evidence="1">
    <location>
        <begin position="739"/>
        <end position="758"/>
    </location>
</feature>
<sequence length="1587" mass="166373">MAVAENGRPIENVKDRPNGYMNGNANGHAVTSTSLPKRSTAVKPRKSWSSWLISNLARLSIWYALLTVIFRCPATPDALTLSSPQVCKSYFTTKQYLQPHLQPYYDTYASPHVATARPYVELLNTRVVRPASMVARLNYNKYAAPQIQTAKSYGQAQWDKSVVPQLHQAQNQATALYDANLAPYIDQLVHLLAPHYSTAKDTVLHAHQQYLLPSFERSKPYFDQAYTSSQAFVLNTAYPLARHAWSDVVIFLDGTLWPLLKGLYIHNVRPQLVMINERIAKYQQGRKIKAAIDQVDASTPVTPTTTPSVAPAATGVLDDVYALFESEEDDNLTDIESEQTSTTQQPVRPPMETATEERIAEDLISWQKKVAVAADKASEDLKERADEIISNLVKSDLDGLGRGLANALNKTIVNEIENVKSRIQSVITSLADDAGPDEIRKAAEDILATIRTSGFEIKERAKKVREWQQMFVRGLIQRLTTASESTLEVLDSIKDLGLQEVGLRWAWMEGVTYKHWEKYHAVRVQLDEWRQEVSSVALAHPDAEQALLTAEQILEESMAITEDAAKELIRLKSVAQWKLKARDATDDFETRVVPAEAQSAASSLASELQGAQTDVIDSASSLVSQATGAGAAALSSESSILAGSTTGTADLVASEVSEFAADIMASASSFVSVPSSDSPLSEGSATSGLVSSASSAILGTSTDVVESLSSEASSAGLSLTEKTLAAAESPGSTIGSMGSSIAGEASSTSETTSSLASDSSEDFLQSTLHEADAASSYTSTSFFTGVMAQEVKGSHPILDDVFDNDGPTFSDQLQQVVNDAGDSYAEVTRAVSEAIYGTQQGTIESATSVASEQYSRALEAASSALYRSTQGTGESIIGAASDAYEKAVDAASSVIFGTPAPVTDSILQQASSLYSDAITRAQEQYSAAKSVASLQISGSPKPIHEQMFSSIESAYSGAQDIASSRLKAAQTAAGDQYSSLGQVVANALPTQYPLDSVTYLASSALKDSLAAASSQYSKAKAAVGITTAPAHERYLQDARKNYYAAVGLAHEQYADFVAAASTAIYGEPQPVLSSLSSAASVAAYGTPKPAYQSLVDAAASQYSAASSAASASLDSYRSSINSAANPAQSLLESAQVAYSSALNVATLSLSSASSAASVAVYGTPAPVYQSAMDAASSQYGIASSAAAANLAALLSSASSAVGVEEKSPAQSILDNLSSQYDAAIAAASSSLDVATSSVSVALYGAPTGSIQSIAGVASQNWEDLVAKASQRVYGSSKPFYEQYATQAGEYSAQVTDFAQDQYIVIQSFVSELIVGREPDFTESALSRLSSAYYTGYHRELASSASSYASEAYESASSLGSSVSSVASTYFTPPPEVSSILDSVTEQLNAAVDAASVQFYGTSKAKIEQASSAVAESYSSASSALSEGIYGTQVGYAQAAQTSFADVAQSAQAAISMAIYGTSTGTVESVTSAAADGYASISSVVADNIAAAGSAVNDITGNAASLADTVKAKVSEAVYGPEQSALESAQSKIAEAVESARQAIAAMASSVGDTGSDAAEALESKIEEVASVISSSVSSVTSYVKDEL</sequence>
<dbReference type="PANTHER" id="PTHR23242">
    <property type="entry name" value="TRANSCRIPTION FACTOR HOXA13"/>
    <property type="match status" value="1"/>
</dbReference>
<dbReference type="Proteomes" id="UP001358417">
    <property type="component" value="Unassembled WGS sequence"/>
</dbReference>
<dbReference type="RefSeq" id="XP_064705229.1">
    <property type="nucleotide sequence ID" value="XM_064847508.1"/>
</dbReference>
<evidence type="ECO:0000313" key="3">
    <source>
        <dbReference type="Proteomes" id="UP001358417"/>
    </source>
</evidence>
<reference evidence="2 3" key="1">
    <citation type="submission" date="2023-08" db="EMBL/GenBank/DDBJ databases">
        <title>Black Yeasts Isolated from many extreme environments.</title>
        <authorList>
            <person name="Coleine C."/>
            <person name="Stajich J.E."/>
            <person name="Selbmann L."/>
        </authorList>
    </citation>
    <scope>NUCLEOTIDE SEQUENCE [LARGE SCALE GENOMIC DNA]</scope>
    <source>
        <strain evidence="2 3">CCFEE 5792</strain>
    </source>
</reference>
<feature type="region of interest" description="Disordered" evidence="1">
    <location>
        <begin position="331"/>
        <end position="351"/>
    </location>
</feature>
<dbReference type="PANTHER" id="PTHR23242:SF9">
    <property type="entry name" value="TRANSCRIPTION FACTOR HOXA13"/>
    <property type="match status" value="1"/>
</dbReference>
<name>A0AAV9N8P9_9EURO</name>
<evidence type="ECO:0008006" key="4">
    <source>
        <dbReference type="Google" id="ProtNLM"/>
    </source>
</evidence>
<accession>A0AAV9N8P9</accession>
<dbReference type="GeneID" id="89972108"/>
<dbReference type="Gene3D" id="1.20.120.20">
    <property type="entry name" value="Apolipoprotein"/>
    <property type="match status" value="1"/>
</dbReference>
<evidence type="ECO:0000313" key="2">
    <source>
        <dbReference type="EMBL" id="KAK5050643.1"/>
    </source>
</evidence>
<evidence type="ECO:0000256" key="1">
    <source>
        <dbReference type="SAM" id="MobiDB-lite"/>
    </source>
</evidence>
<protein>
    <recommendedName>
        <fullName evidence="4">Methyl-accepting transducer domain-containing protein</fullName>
    </recommendedName>
</protein>
<gene>
    <name evidence="2" type="ORF">LTR84_003925</name>
</gene>
<organism evidence="2 3">
    <name type="scientific">Exophiala bonariae</name>
    <dbReference type="NCBI Taxonomy" id="1690606"/>
    <lineage>
        <taxon>Eukaryota</taxon>
        <taxon>Fungi</taxon>
        <taxon>Dikarya</taxon>
        <taxon>Ascomycota</taxon>
        <taxon>Pezizomycotina</taxon>
        <taxon>Eurotiomycetes</taxon>
        <taxon>Chaetothyriomycetidae</taxon>
        <taxon>Chaetothyriales</taxon>
        <taxon>Herpotrichiellaceae</taxon>
        <taxon>Exophiala</taxon>
    </lineage>
</organism>
<keyword evidence="3" id="KW-1185">Reference proteome</keyword>
<proteinExistence type="predicted"/>
<dbReference type="EMBL" id="JAVRRD010000017">
    <property type="protein sequence ID" value="KAK5050643.1"/>
    <property type="molecule type" value="Genomic_DNA"/>
</dbReference>
<feature type="region of interest" description="Disordered" evidence="1">
    <location>
        <begin position="728"/>
        <end position="760"/>
    </location>
</feature>